<proteinExistence type="predicted"/>
<reference evidence="1 2" key="1">
    <citation type="submission" date="2018-06" db="EMBL/GenBank/DDBJ databases">
        <title>Genomic Encyclopedia of Archaeal and Bacterial Type Strains, Phase II (KMG-II): from individual species to whole genera.</title>
        <authorList>
            <person name="Goeker M."/>
        </authorList>
    </citation>
    <scope>NUCLEOTIDE SEQUENCE [LARGE SCALE GENOMIC DNA]</scope>
    <source>
        <strain evidence="1 2">DSM 29821</strain>
    </source>
</reference>
<name>A0A327VT74_9BACT</name>
<organism evidence="1 2">
    <name type="scientific">Chitinophaga dinghuensis</name>
    <dbReference type="NCBI Taxonomy" id="1539050"/>
    <lineage>
        <taxon>Bacteria</taxon>
        <taxon>Pseudomonadati</taxon>
        <taxon>Bacteroidota</taxon>
        <taxon>Chitinophagia</taxon>
        <taxon>Chitinophagales</taxon>
        <taxon>Chitinophagaceae</taxon>
        <taxon>Chitinophaga</taxon>
    </lineage>
</organism>
<keyword evidence="2" id="KW-1185">Reference proteome</keyword>
<evidence type="ECO:0000313" key="1">
    <source>
        <dbReference type="EMBL" id="RAJ79261.1"/>
    </source>
</evidence>
<protein>
    <submittedName>
        <fullName evidence="1">Uncharacterized protein</fullName>
    </submittedName>
</protein>
<gene>
    <name evidence="1" type="ORF">CLV59_106322</name>
</gene>
<sequence length="144" mass="16256">MSAHIYFLIAPAIKEITNITRKIKNRIFAMDAAPAAIPVKPKIAATIATTKKINVQRNISVSFLFTRIYSPKKNPSLTETFNNHSRLRKIGGTQCQSVFFIYTCFTREQFEVFTTNIKHYNCYNTAVYAAGDRSHGCFYGSDTG</sequence>
<evidence type="ECO:0000313" key="2">
    <source>
        <dbReference type="Proteomes" id="UP000249819"/>
    </source>
</evidence>
<dbReference type="Proteomes" id="UP000249819">
    <property type="component" value="Unassembled WGS sequence"/>
</dbReference>
<dbReference type="EMBL" id="QLMA01000006">
    <property type="protein sequence ID" value="RAJ79261.1"/>
    <property type="molecule type" value="Genomic_DNA"/>
</dbReference>
<accession>A0A327VT74</accession>
<comment type="caution">
    <text evidence="1">The sequence shown here is derived from an EMBL/GenBank/DDBJ whole genome shotgun (WGS) entry which is preliminary data.</text>
</comment>
<dbReference type="AlphaFoldDB" id="A0A327VT74"/>